<gene>
    <name evidence="2" type="ORF">K461DRAFT_234334</name>
</gene>
<dbReference type="AlphaFoldDB" id="A0A9P4J8C6"/>
<feature type="signal peptide" evidence="1">
    <location>
        <begin position="1"/>
        <end position="21"/>
    </location>
</feature>
<dbReference type="OrthoDB" id="3223416at2759"/>
<protein>
    <recommendedName>
        <fullName evidence="4">Small secreted protein</fullName>
    </recommendedName>
</protein>
<keyword evidence="3" id="KW-1185">Reference proteome</keyword>
<comment type="caution">
    <text evidence="2">The sequence shown here is derived from an EMBL/GenBank/DDBJ whole genome shotgun (WGS) entry which is preliminary data.</text>
</comment>
<reference evidence="2" key="1">
    <citation type="journal article" date="2020" name="Stud. Mycol.">
        <title>101 Dothideomycetes genomes: a test case for predicting lifestyles and emergence of pathogens.</title>
        <authorList>
            <person name="Haridas S."/>
            <person name="Albert R."/>
            <person name="Binder M."/>
            <person name="Bloem J."/>
            <person name="Labutti K."/>
            <person name="Salamov A."/>
            <person name="Andreopoulos B."/>
            <person name="Baker S."/>
            <person name="Barry K."/>
            <person name="Bills G."/>
            <person name="Bluhm B."/>
            <person name="Cannon C."/>
            <person name="Castanera R."/>
            <person name="Culley D."/>
            <person name="Daum C."/>
            <person name="Ezra D."/>
            <person name="Gonzalez J."/>
            <person name="Henrissat B."/>
            <person name="Kuo A."/>
            <person name="Liang C."/>
            <person name="Lipzen A."/>
            <person name="Lutzoni F."/>
            <person name="Magnuson J."/>
            <person name="Mondo S."/>
            <person name="Nolan M."/>
            <person name="Ohm R."/>
            <person name="Pangilinan J."/>
            <person name="Park H.-J."/>
            <person name="Ramirez L."/>
            <person name="Alfaro M."/>
            <person name="Sun H."/>
            <person name="Tritt A."/>
            <person name="Yoshinaga Y."/>
            <person name="Zwiers L.-H."/>
            <person name="Turgeon B."/>
            <person name="Goodwin S."/>
            <person name="Spatafora J."/>
            <person name="Crous P."/>
            <person name="Grigoriev I."/>
        </authorList>
    </citation>
    <scope>NUCLEOTIDE SEQUENCE</scope>
    <source>
        <strain evidence="2">CBS 260.36</strain>
    </source>
</reference>
<organism evidence="2 3">
    <name type="scientific">Myriangium duriaei CBS 260.36</name>
    <dbReference type="NCBI Taxonomy" id="1168546"/>
    <lineage>
        <taxon>Eukaryota</taxon>
        <taxon>Fungi</taxon>
        <taxon>Dikarya</taxon>
        <taxon>Ascomycota</taxon>
        <taxon>Pezizomycotina</taxon>
        <taxon>Dothideomycetes</taxon>
        <taxon>Dothideomycetidae</taxon>
        <taxon>Myriangiales</taxon>
        <taxon>Myriangiaceae</taxon>
        <taxon>Myriangium</taxon>
    </lineage>
</organism>
<accession>A0A9P4J8C6</accession>
<evidence type="ECO:0000256" key="1">
    <source>
        <dbReference type="SAM" id="SignalP"/>
    </source>
</evidence>
<keyword evidence="1" id="KW-0732">Signal</keyword>
<feature type="chain" id="PRO_5040193017" description="Small secreted protein" evidence="1">
    <location>
        <begin position="22"/>
        <end position="170"/>
    </location>
</feature>
<proteinExistence type="predicted"/>
<dbReference type="Proteomes" id="UP000799439">
    <property type="component" value="Unassembled WGS sequence"/>
</dbReference>
<name>A0A9P4J8C6_9PEZI</name>
<dbReference type="EMBL" id="ML996081">
    <property type="protein sequence ID" value="KAF2156651.1"/>
    <property type="molecule type" value="Genomic_DNA"/>
</dbReference>
<sequence>MHSSVLSTLLVSLASLGYCSTETNDSSYLTTTAIVTHNDSSAFECWKFQNPLLTSSIGGIAGAKSLKFNTTTSTAYTIIPPRFDGGKHNAPVPQLVAFMSGVAHITLPDSDDQGVWVIGGAKGLIVAVDTTGSGHITTYPSDRETIALAIPFANGTAPAYEVVNKGQCEG</sequence>
<evidence type="ECO:0008006" key="4">
    <source>
        <dbReference type="Google" id="ProtNLM"/>
    </source>
</evidence>
<evidence type="ECO:0000313" key="2">
    <source>
        <dbReference type="EMBL" id="KAF2156651.1"/>
    </source>
</evidence>
<feature type="non-terminal residue" evidence="2">
    <location>
        <position position="170"/>
    </location>
</feature>
<evidence type="ECO:0000313" key="3">
    <source>
        <dbReference type="Proteomes" id="UP000799439"/>
    </source>
</evidence>